<keyword evidence="1" id="KW-0472">Membrane</keyword>
<organism evidence="2">
    <name type="scientific">Cacopsylla melanoneura</name>
    <dbReference type="NCBI Taxonomy" id="428564"/>
    <lineage>
        <taxon>Eukaryota</taxon>
        <taxon>Metazoa</taxon>
        <taxon>Ecdysozoa</taxon>
        <taxon>Arthropoda</taxon>
        <taxon>Hexapoda</taxon>
        <taxon>Insecta</taxon>
        <taxon>Pterygota</taxon>
        <taxon>Neoptera</taxon>
        <taxon>Paraneoptera</taxon>
        <taxon>Hemiptera</taxon>
        <taxon>Sternorrhyncha</taxon>
        <taxon>Psylloidea</taxon>
        <taxon>Psyllidae</taxon>
        <taxon>Psyllinae</taxon>
        <taxon>Cacopsylla</taxon>
    </lineage>
</organism>
<reference evidence="2" key="1">
    <citation type="submission" date="2021-05" db="EMBL/GenBank/DDBJ databases">
        <authorList>
            <person name="Alioto T."/>
            <person name="Alioto T."/>
            <person name="Gomez Garrido J."/>
        </authorList>
    </citation>
    <scope>NUCLEOTIDE SEQUENCE</scope>
</reference>
<accession>A0A8D8V198</accession>
<dbReference type="AlphaFoldDB" id="A0A8D8V198"/>
<keyword evidence="1" id="KW-0812">Transmembrane</keyword>
<sequence>MLERKLTACLYRYQFFNWFNNFFVFSCPMFSVFKKFSIQNAFHFIAVLPVVIYWNFASVRRVFFSVLDFFRREFKFLNFIPTNKRWSNIINHHQQTLNLEEKKKGLSLG</sequence>
<name>A0A8D8V198_9HEMI</name>
<dbReference type="EMBL" id="HBUF01351873">
    <property type="protein sequence ID" value="CAG6714502.1"/>
    <property type="molecule type" value="Transcribed_RNA"/>
</dbReference>
<feature type="transmembrane region" description="Helical" evidence="1">
    <location>
        <begin position="15"/>
        <end position="33"/>
    </location>
</feature>
<proteinExistence type="predicted"/>
<keyword evidence="1" id="KW-1133">Transmembrane helix</keyword>
<dbReference type="PROSITE" id="PS51257">
    <property type="entry name" value="PROKAR_LIPOPROTEIN"/>
    <property type="match status" value="1"/>
</dbReference>
<evidence type="ECO:0000256" key="1">
    <source>
        <dbReference type="SAM" id="Phobius"/>
    </source>
</evidence>
<protein>
    <submittedName>
        <fullName evidence="2">Uncharacterized protein</fullName>
    </submittedName>
</protein>
<evidence type="ECO:0000313" key="2">
    <source>
        <dbReference type="EMBL" id="CAG6714502.1"/>
    </source>
</evidence>
<feature type="transmembrane region" description="Helical" evidence="1">
    <location>
        <begin position="40"/>
        <end position="57"/>
    </location>
</feature>